<keyword evidence="3 6" id="KW-1133">Transmembrane helix</keyword>
<sequence>MDAATIIVVTAVLSSVATLAVIGRFWARKLKKQQYGIDDWTTLASLLIMWALAAVTLKATSIGLYDGHHFNISKTGGEPKEAGVEELISKYNFVKCILLIAGLGSVKLSVVFLYRRVFKVVRGFNLYSIGLIALLAAWTVSFLLANILQCGTRLSALWTSADDTLRYCKAAAPATYGFVVSDIITDFLVLISPIPVVWRMQVTTAKKIGILAIFALGTLSTGAACGRMYTFVEARPQAKTPWRKISISQIALY</sequence>
<evidence type="ECO:0000256" key="4">
    <source>
        <dbReference type="ARBA" id="ARBA00023136"/>
    </source>
</evidence>
<keyword evidence="9" id="KW-1185">Reference proteome</keyword>
<dbReference type="Pfam" id="PF20684">
    <property type="entry name" value="Fung_rhodopsin"/>
    <property type="match status" value="1"/>
</dbReference>
<dbReference type="GO" id="GO:0016020">
    <property type="term" value="C:membrane"/>
    <property type="evidence" value="ECO:0007669"/>
    <property type="project" value="UniProtKB-SubCell"/>
</dbReference>
<feature type="transmembrane region" description="Helical" evidence="6">
    <location>
        <begin position="92"/>
        <end position="114"/>
    </location>
</feature>
<comment type="subcellular location">
    <subcellularLocation>
        <location evidence="1">Membrane</location>
        <topology evidence="1">Multi-pass membrane protein</topology>
    </subcellularLocation>
</comment>
<dbReference type="PANTHER" id="PTHR33048">
    <property type="entry name" value="PTH11-LIKE INTEGRAL MEMBRANE PROTEIN (AFU_ORTHOLOGUE AFUA_5G11245)"/>
    <property type="match status" value="1"/>
</dbReference>
<evidence type="ECO:0000256" key="2">
    <source>
        <dbReference type="ARBA" id="ARBA00022692"/>
    </source>
</evidence>
<feature type="domain" description="Rhodopsin" evidence="7">
    <location>
        <begin position="24"/>
        <end position="247"/>
    </location>
</feature>
<name>A0AAN6RDS7_9PLEO</name>
<feature type="transmembrane region" description="Helical" evidence="6">
    <location>
        <begin position="39"/>
        <end position="57"/>
    </location>
</feature>
<evidence type="ECO:0000313" key="8">
    <source>
        <dbReference type="EMBL" id="KAK3197235.1"/>
    </source>
</evidence>
<comment type="caution">
    <text evidence="8">The sequence shown here is derived from an EMBL/GenBank/DDBJ whole genome shotgun (WGS) entry which is preliminary data.</text>
</comment>
<keyword evidence="2 6" id="KW-0812">Transmembrane</keyword>
<evidence type="ECO:0000256" key="1">
    <source>
        <dbReference type="ARBA" id="ARBA00004141"/>
    </source>
</evidence>
<feature type="transmembrane region" description="Helical" evidence="6">
    <location>
        <begin position="126"/>
        <end position="148"/>
    </location>
</feature>
<feature type="transmembrane region" description="Helical" evidence="6">
    <location>
        <begin position="210"/>
        <end position="232"/>
    </location>
</feature>
<feature type="transmembrane region" description="Helical" evidence="6">
    <location>
        <begin position="176"/>
        <end position="198"/>
    </location>
</feature>
<comment type="similarity">
    <text evidence="5">Belongs to the SAT4 family.</text>
</comment>
<keyword evidence="4 6" id="KW-0472">Membrane</keyword>
<dbReference type="PANTHER" id="PTHR33048:SF134">
    <property type="entry name" value="INTEGRAL MEMBRANE PROTEIN"/>
    <property type="match status" value="1"/>
</dbReference>
<evidence type="ECO:0000256" key="3">
    <source>
        <dbReference type="ARBA" id="ARBA00022989"/>
    </source>
</evidence>
<proteinExistence type="inferred from homology"/>
<evidence type="ECO:0000256" key="5">
    <source>
        <dbReference type="ARBA" id="ARBA00038359"/>
    </source>
</evidence>
<dbReference type="Proteomes" id="UP001280581">
    <property type="component" value="Unassembled WGS sequence"/>
</dbReference>
<dbReference type="AlphaFoldDB" id="A0AAN6RDS7"/>
<evidence type="ECO:0000313" key="9">
    <source>
        <dbReference type="Proteomes" id="UP001280581"/>
    </source>
</evidence>
<dbReference type="InterPro" id="IPR052337">
    <property type="entry name" value="SAT4-like"/>
</dbReference>
<protein>
    <recommendedName>
        <fullName evidence="7">Rhodopsin domain-containing protein</fullName>
    </recommendedName>
</protein>
<organism evidence="8 9">
    <name type="scientific">Pseudopithomyces chartarum</name>
    <dbReference type="NCBI Taxonomy" id="1892770"/>
    <lineage>
        <taxon>Eukaryota</taxon>
        <taxon>Fungi</taxon>
        <taxon>Dikarya</taxon>
        <taxon>Ascomycota</taxon>
        <taxon>Pezizomycotina</taxon>
        <taxon>Dothideomycetes</taxon>
        <taxon>Pleosporomycetidae</taxon>
        <taxon>Pleosporales</taxon>
        <taxon>Massarineae</taxon>
        <taxon>Didymosphaeriaceae</taxon>
        <taxon>Pseudopithomyces</taxon>
    </lineage>
</organism>
<gene>
    <name evidence="8" type="ORF">GRF29_1536g1091771</name>
</gene>
<evidence type="ECO:0000259" key="7">
    <source>
        <dbReference type="Pfam" id="PF20684"/>
    </source>
</evidence>
<accession>A0AAN6RDS7</accession>
<dbReference type="EMBL" id="WVTA01000021">
    <property type="protein sequence ID" value="KAK3197235.1"/>
    <property type="molecule type" value="Genomic_DNA"/>
</dbReference>
<feature type="transmembrane region" description="Helical" evidence="6">
    <location>
        <begin position="6"/>
        <end position="27"/>
    </location>
</feature>
<evidence type="ECO:0000256" key="6">
    <source>
        <dbReference type="SAM" id="Phobius"/>
    </source>
</evidence>
<reference evidence="8 9" key="1">
    <citation type="submission" date="2021-02" db="EMBL/GenBank/DDBJ databases">
        <title>Genome assembly of Pseudopithomyces chartarum.</title>
        <authorList>
            <person name="Jauregui R."/>
            <person name="Singh J."/>
            <person name="Voisey C."/>
        </authorList>
    </citation>
    <scope>NUCLEOTIDE SEQUENCE [LARGE SCALE GENOMIC DNA]</scope>
    <source>
        <strain evidence="8 9">AGR01</strain>
    </source>
</reference>
<dbReference type="InterPro" id="IPR049326">
    <property type="entry name" value="Rhodopsin_dom_fungi"/>
</dbReference>